<name>A0A975U5U6_9VIBR</name>
<feature type="chain" id="PRO_5037146336" evidence="1">
    <location>
        <begin position="22"/>
        <end position="317"/>
    </location>
</feature>
<dbReference type="RefSeq" id="WP_218561647.1">
    <property type="nucleotide sequence ID" value="NZ_CP076642.1"/>
</dbReference>
<keyword evidence="1" id="KW-0732">Signal</keyword>
<organism evidence="2 3">
    <name type="scientific">Vibrio ostreae</name>
    <dbReference type="NCBI Taxonomy" id="2841925"/>
    <lineage>
        <taxon>Bacteria</taxon>
        <taxon>Pseudomonadati</taxon>
        <taxon>Pseudomonadota</taxon>
        <taxon>Gammaproteobacteria</taxon>
        <taxon>Vibrionales</taxon>
        <taxon>Vibrionaceae</taxon>
        <taxon>Vibrio</taxon>
    </lineage>
</organism>
<evidence type="ECO:0000313" key="3">
    <source>
        <dbReference type="Proteomes" id="UP000694232"/>
    </source>
</evidence>
<sequence>MNKIRTWLLVAMLCSGSSAWALTKEQQVDQSLLAAQTFYKDGRYGKAFEEFATVEQVGLALDDSFHFFYAMSGYHSNQYSKAWSEINRYLALTGRSGAYYQKALELHQKLEPQVSKAAKAALEKFESSRSDWLKHEKKQRLTNQEVSAWAAQQSTVMQQMIKSQQFDAAQTRAQEGKARLERYSGALISRSENLYRLEHDLASVTQLLRFKLIEQTTIDAHRAQLDKLQRWFRALDFERFDALYSVEKQQLGAETKRAFTQKADIDQAAQQEARSLRSKMACFSAKSQLKAFEQYGIDDANGTTRLRTTIRDNCNQG</sequence>
<proteinExistence type="predicted"/>
<dbReference type="EMBL" id="CP076642">
    <property type="protein sequence ID" value="QXO15698.1"/>
    <property type="molecule type" value="Genomic_DNA"/>
</dbReference>
<feature type="signal peptide" evidence="1">
    <location>
        <begin position="1"/>
        <end position="21"/>
    </location>
</feature>
<reference evidence="2" key="1">
    <citation type="submission" date="2021-06" db="EMBL/GenBank/DDBJ databases">
        <title>Vibrio nov. sp., novel gut bacterium isolated from Yellow Sea oyster.</title>
        <authorList>
            <person name="Muhammad N."/>
            <person name="Nguyen T.H."/>
            <person name="Lee Y.-J."/>
            <person name="Ko J."/>
            <person name="Kim S.-G."/>
        </authorList>
    </citation>
    <scope>NUCLEOTIDE SEQUENCE</scope>
    <source>
        <strain evidence="2">OG9-811</strain>
    </source>
</reference>
<gene>
    <name evidence="2" type="ORF">KNV97_04605</name>
</gene>
<dbReference type="KEGG" id="vos:KNV97_04605"/>
<dbReference type="AlphaFoldDB" id="A0A975U5U6"/>
<dbReference type="Proteomes" id="UP000694232">
    <property type="component" value="Chromosome 2"/>
</dbReference>
<keyword evidence="3" id="KW-1185">Reference proteome</keyword>
<evidence type="ECO:0000313" key="2">
    <source>
        <dbReference type="EMBL" id="QXO15698.1"/>
    </source>
</evidence>
<evidence type="ECO:0000256" key="1">
    <source>
        <dbReference type="SAM" id="SignalP"/>
    </source>
</evidence>
<protein>
    <submittedName>
        <fullName evidence="2">Uncharacterized protein</fullName>
    </submittedName>
</protein>
<accession>A0A975U5U6</accession>